<accession>A0A931ML57</accession>
<keyword evidence="5 8" id="KW-1133">Transmembrane helix</keyword>
<evidence type="ECO:0000256" key="5">
    <source>
        <dbReference type="ARBA" id="ARBA00022989"/>
    </source>
</evidence>
<feature type="transmembrane region" description="Helical" evidence="8">
    <location>
        <begin position="309"/>
        <end position="335"/>
    </location>
</feature>
<protein>
    <submittedName>
        <fullName evidence="9">DUF2029 domain-containing protein</fullName>
    </submittedName>
</protein>
<evidence type="ECO:0000313" key="10">
    <source>
        <dbReference type="Proteomes" id="UP000617634"/>
    </source>
</evidence>
<dbReference type="Proteomes" id="UP000617634">
    <property type="component" value="Unassembled WGS sequence"/>
</dbReference>
<evidence type="ECO:0000256" key="1">
    <source>
        <dbReference type="ARBA" id="ARBA00004651"/>
    </source>
</evidence>
<comment type="subcellular location">
    <subcellularLocation>
        <location evidence="1">Cell membrane</location>
        <topology evidence="1">Multi-pass membrane protein</topology>
    </subcellularLocation>
</comment>
<dbReference type="RefSeq" id="WP_197163153.1">
    <property type="nucleotide sequence ID" value="NZ_JADZGI010000001.1"/>
</dbReference>
<organism evidence="9 10">
    <name type="scientific">Novosphingobium aureum</name>
    <dbReference type="NCBI Taxonomy" id="2792964"/>
    <lineage>
        <taxon>Bacteria</taxon>
        <taxon>Pseudomonadati</taxon>
        <taxon>Pseudomonadota</taxon>
        <taxon>Alphaproteobacteria</taxon>
        <taxon>Sphingomonadales</taxon>
        <taxon>Sphingomonadaceae</taxon>
        <taxon>Novosphingobium</taxon>
    </lineage>
</organism>
<feature type="transmembrane region" description="Helical" evidence="8">
    <location>
        <begin position="108"/>
        <end position="130"/>
    </location>
</feature>
<dbReference type="GO" id="GO:0016758">
    <property type="term" value="F:hexosyltransferase activity"/>
    <property type="evidence" value="ECO:0007669"/>
    <property type="project" value="InterPro"/>
</dbReference>
<dbReference type="InterPro" id="IPR018584">
    <property type="entry name" value="GT87"/>
</dbReference>
<keyword evidence="2" id="KW-1003">Cell membrane</keyword>
<keyword evidence="10" id="KW-1185">Reference proteome</keyword>
<feature type="transmembrane region" description="Helical" evidence="8">
    <location>
        <begin position="213"/>
        <end position="232"/>
    </location>
</feature>
<sequence length="397" mass="42151">MGAAFLRDMDWLGAERARGYLWVLAVLNIAMLAILLTTSHGGVDANGFLIGTDFISFWTSGQMLHSAGNPYDGAAHIAAQRALHASPGAYTAFFYPPSFLPFCWPLGWLGYFPALGLWLIATGALFVAALRGWWREAEAGIPFWLALAAYPAMAIVITHGQTSWLVGGLLGIGLLNARTRPVLAGICLGLATVKPQFGVLVPLALLASREWKVVFVAAGTAVVLAALSALAFGPQVWPDWLAASGRAQEAMREGAVDFGKMVSVFAALRLVGIGATLAYAVQAVAGLAVAALTLGAAWKRRWNSGLASLVLAGAPLVTPFVLDYDMVLVAFPLLWLAGEGLRLGFAPYEKLVLLVTFAATAFARPLAMHAGLPIMPLVLVAFFALVWRRATRGSRAH</sequence>
<feature type="transmembrane region" description="Helical" evidence="8">
    <location>
        <begin position="182"/>
        <end position="206"/>
    </location>
</feature>
<evidence type="ECO:0000256" key="3">
    <source>
        <dbReference type="ARBA" id="ARBA00022679"/>
    </source>
</evidence>
<dbReference type="Pfam" id="PF09594">
    <property type="entry name" value="GT87"/>
    <property type="match status" value="1"/>
</dbReference>
<dbReference type="GO" id="GO:0005886">
    <property type="term" value="C:plasma membrane"/>
    <property type="evidence" value="ECO:0007669"/>
    <property type="project" value="UniProtKB-SubCell"/>
</dbReference>
<comment type="similarity">
    <text evidence="7">Belongs to the glycosyltransferase 87 family.</text>
</comment>
<evidence type="ECO:0000256" key="7">
    <source>
        <dbReference type="ARBA" id="ARBA00024033"/>
    </source>
</evidence>
<keyword evidence="6 8" id="KW-0472">Membrane</keyword>
<feature type="transmembrane region" description="Helical" evidence="8">
    <location>
        <begin position="20"/>
        <end position="39"/>
    </location>
</feature>
<dbReference type="EMBL" id="JADZGI010000001">
    <property type="protein sequence ID" value="MBH0113139.1"/>
    <property type="molecule type" value="Genomic_DNA"/>
</dbReference>
<dbReference type="AlphaFoldDB" id="A0A931ML57"/>
<evidence type="ECO:0000256" key="4">
    <source>
        <dbReference type="ARBA" id="ARBA00022692"/>
    </source>
</evidence>
<name>A0A931ML57_9SPHN</name>
<gene>
    <name evidence="9" type="ORF">I5E68_09295</name>
</gene>
<proteinExistence type="inferred from homology"/>
<evidence type="ECO:0000256" key="2">
    <source>
        <dbReference type="ARBA" id="ARBA00022475"/>
    </source>
</evidence>
<feature type="transmembrane region" description="Helical" evidence="8">
    <location>
        <begin position="270"/>
        <end position="297"/>
    </location>
</feature>
<keyword evidence="3" id="KW-0808">Transferase</keyword>
<evidence type="ECO:0000256" key="8">
    <source>
        <dbReference type="SAM" id="Phobius"/>
    </source>
</evidence>
<comment type="caution">
    <text evidence="9">The sequence shown here is derived from an EMBL/GenBank/DDBJ whole genome shotgun (WGS) entry which is preliminary data.</text>
</comment>
<keyword evidence="4 8" id="KW-0812">Transmembrane</keyword>
<reference evidence="9" key="1">
    <citation type="submission" date="2020-11" db="EMBL/GenBank/DDBJ databases">
        <title>Novosphingobium aureum sp. nov., a marine bacterium isolated from sediment of a salt flat.</title>
        <authorList>
            <person name="Yoo Y."/>
            <person name="Kim J.-J."/>
        </authorList>
    </citation>
    <scope>NUCLEOTIDE SEQUENCE</scope>
    <source>
        <strain evidence="9">YJ-S2-02</strain>
    </source>
</reference>
<evidence type="ECO:0000256" key="6">
    <source>
        <dbReference type="ARBA" id="ARBA00023136"/>
    </source>
</evidence>
<feature type="transmembrane region" description="Helical" evidence="8">
    <location>
        <begin position="366"/>
        <end position="387"/>
    </location>
</feature>
<evidence type="ECO:0000313" key="9">
    <source>
        <dbReference type="EMBL" id="MBH0113139.1"/>
    </source>
</evidence>
<feature type="transmembrane region" description="Helical" evidence="8">
    <location>
        <begin position="142"/>
        <end position="162"/>
    </location>
</feature>